<reference evidence="7 8" key="1">
    <citation type="submission" date="2020-08" db="EMBL/GenBank/DDBJ databases">
        <title>Sequencing the genomes of 1000 actinobacteria strains.</title>
        <authorList>
            <person name="Klenk H.-P."/>
        </authorList>
    </citation>
    <scope>NUCLEOTIDE SEQUENCE [LARGE SCALE GENOMIC DNA]</scope>
    <source>
        <strain evidence="7 8">DSM 44551</strain>
    </source>
</reference>
<dbReference type="AlphaFoldDB" id="A0A7W8VBA0"/>
<sequence>MGGERAVDRRTIVSAALELLEEVGLDGLTTRGLAARLQVKSPALYWHFRDKQELLDEMARAVQGRQDLGPPHEGEHWRDWLARRARERRSVLLAHRDGARLVAGAGPGPEIAAAFDRELAALVEQGFTPLRAMRAITALGAYVGGFVLEEQTRRDRADAPRPAPDRAAATPVLMEAVRAGGSPDGPEAFEDGLALLLDGIEAGLAADRGLGG</sequence>
<keyword evidence="2" id="KW-0805">Transcription regulation</keyword>
<accession>A0A7W8VBA0</accession>
<evidence type="ECO:0000313" key="8">
    <source>
        <dbReference type="Proteomes" id="UP000572635"/>
    </source>
</evidence>
<name>A0A7W8VBA0_9ACTN</name>
<dbReference type="InterPro" id="IPR004111">
    <property type="entry name" value="Repressor_TetR_C"/>
</dbReference>
<protein>
    <submittedName>
        <fullName evidence="7">TetR/AcrR family tetracycline transcriptional repressor</fullName>
    </submittedName>
</protein>
<feature type="DNA-binding region" description="H-T-H motif" evidence="5">
    <location>
        <begin position="29"/>
        <end position="48"/>
    </location>
</feature>
<dbReference type="PRINTS" id="PR00455">
    <property type="entry name" value="HTHTETR"/>
</dbReference>
<dbReference type="GO" id="GO:0046677">
    <property type="term" value="P:response to antibiotic"/>
    <property type="evidence" value="ECO:0007669"/>
    <property type="project" value="InterPro"/>
</dbReference>
<dbReference type="PROSITE" id="PS50977">
    <property type="entry name" value="HTH_TETR_2"/>
    <property type="match status" value="1"/>
</dbReference>
<dbReference type="GO" id="GO:0003700">
    <property type="term" value="F:DNA-binding transcription factor activity"/>
    <property type="evidence" value="ECO:0007669"/>
    <property type="project" value="TreeGrafter"/>
</dbReference>
<gene>
    <name evidence="7" type="ORF">HDA36_000205</name>
</gene>
<dbReference type="InterPro" id="IPR009057">
    <property type="entry name" value="Homeodomain-like_sf"/>
</dbReference>
<dbReference type="Pfam" id="PF02909">
    <property type="entry name" value="TetR_C_1"/>
    <property type="match status" value="1"/>
</dbReference>
<dbReference type="EMBL" id="JACHDB010000001">
    <property type="protein sequence ID" value="MBB5430121.1"/>
    <property type="molecule type" value="Genomic_DNA"/>
</dbReference>
<evidence type="ECO:0000259" key="6">
    <source>
        <dbReference type="PROSITE" id="PS50977"/>
    </source>
</evidence>
<evidence type="ECO:0000256" key="4">
    <source>
        <dbReference type="ARBA" id="ARBA00023163"/>
    </source>
</evidence>
<keyword evidence="3 5" id="KW-0238">DNA-binding</keyword>
<dbReference type="Gene3D" id="1.10.357.10">
    <property type="entry name" value="Tetracycline Repressor, domain 2"/>
    <property type="match status" value="1"/>
</dbReference>
<keyword evidence="1" id="KW-0678">Repressor</keyword>
<evidence type="ECO:0000256" key="1">
    <source>
        <dbReference type="ARBA" id="ARBA00022491"/>
    </source>
</evidence>
<dbReference type="SUPFAM" id="SSF46689">
    <property type="entry name" value="Homeodomain-like"/>
    <property type="match status" value="1"/>
</dbReference>
<organism evidence="7 8">
    <name type="scientific">Nocardiopsis composta</name>
    <dbReference type="NCBI Taxonomy" id="157465"/>
    <lineage>
        <taxon>Bacteria</taxon>
        <taxon>Bacillati</taxon>
        <taxon>Actinomycetota</taxon>
        <taxon>Actinomycetes</taxon>
        <taxon>Streptosporangiales</taxon>
        <taxon>Nocardiopsidaceae</taxon>
        <taxon>Nocardiopsis</taxon>
    </lineage>
</organism>
<evidence type="ECO:0000313" key="7">
    <source>
        <dbReference type="EMBL" id="MBB5430121.1"/>
    </source>
</evidence>
<dbReference type="GO" id="GO:0045892">
    <property type="term" value="P:negative regulation of DNA-templated transcription"/>
    <property type="evidence" value="ECO:0007669"/>
    <property type="project" value="InterPro"/>
</dbReference>
<dbReference type="SUPFAM" id="SSF48498">
    <property type="entry name" value="Tetracyclin repressor-like, C-terminal domain"/>
    <property type="match status" value="1"/>
</dbReference>
<dbReference type="InterPro" id="IPR050109">
    <property type="entry name" value="HTH-type_TetR-like_transc_reg"/>
</dbReference>
<dbReference type="PANTHER" id="PTHR30055:SF151">
    <property type="entry name" value="TRANSCRIPTIONAL REGULATORY PROTEIN"/>
    <property type="match status" value="1"/>
</dbReference>
<dbReference type="RefSeq" id="WP_221331404.1">
    <property type="nucleotide sequence ID" value="NZ_BAAAJD010000024.1"/>
</dbReference>
<evidence type="ECO:0000256" key="2">
    <source>
        <dbReference type="ARBA" id="ARBA00023015"/>
    </source>
</evidence>
<dbReference type="Pfam" id="PF00440">
    <property type="entry name" value="TetR_N"/>
    <property type="match status" value="1"/>
</dbReference>
<dbReference type="Gene3D" id="1.10.10.60">
    <property type="entry name" value="Homeodomain-like"/>
    <property type="match status" value="1"/>
</dbReference>
<dbReference type="PRINTS" id="PR00400">
    <property type="entry name" value="TETREPRESSOR"/>
</dbReference>
<dbReference type="PANTHER" id="PTHR30055">
    <property type="entry name" value="HTH-TYPE TRANSCRIPTIONAL REGULATOR RUTR"/>
    <property type="match status" value="1"/>
</dbReference>
<proteinExistence type="predicted"/>
<comment type="caution">
    <text evidence="7">The sequence shown here is derived from an EMBL/GenBank/DDBJ whole genome shotgun (WGS) entry which is preliminary data.</text>
</comment>
<dbReference type="InterPro" id="IPR036271">
    <property type="entry name" value="Tet_transcr_reg_TetR-rel_C_sf"/>
</dbReference>
<feature type="domain" description="HTH tetR-type" evidence="6">
    <location>
        <begin position="6"/>
        <end position="66"/>
    </location>
</feature>
<dbReference type="GO" id="GO:0000976">
    <property type="term" value="F:transcription cis-regulatory region binding"/>
    <property type="evidence" value="ECO:0007669"/>
    <property type="project" value="TreeGrafter"/>
</dbReference>
<keyword evidence="4" id="KW-0804">Transcription</keyword>
<keyword evidence="8" id="KW-1185">Reference proteome</keyword>
<dbReference type="Proteomes" id="UP000572635">
    <property type="component" value="Unassembled WGS sequence"/>
</dbReference>
<dbReference type="InterPro" id="IPR001647">
    <property type="entry name" value="HTH_TetR"/>
</dbReference>
<evidence type="ECO:0000256" key="5">
    <source>
        <dbReference type="PROSITE-ProRule" id="PRU00335"/>
    </source>
</evidence>
<dbReference type="InterPro" id="IPR003012">
    <property type="entry name" value="Tet_transcr_reg_TetR"/>
</dbReference>
<evidence type="ECO:0000256" key="3">
    <source>
        <dbReference type="ARBA" id="ARBA00023125"/>
    </source>
</evidence>